<evidence type="ECO:0000256" key="9">
    <source>
        <dbReference type="PROSITE-ProRule" id="PRU00108"/>
    </source>
</evidence>
<evidence type="ECO:0000256" key="1">
    <source>
        <dbReference type="ARBA" id="ARBA00004123"/>
    </source>
</evidence>
<dbReference type="Gene3D" id="2.10.110.10">
    <property type="entry name" value="Cysteine Rich Protein"/>
    <property type="match status" value="1"/>
</dbReference>
<evidence type="ECO:0000256" key="8">
    <source>
        <dbReference type="ARBA" id="ARBA00023242"/>
    </source>
</evidence>
<evidence type="ECO:0008006" key="17">
    <source>
        <dbReference type="Google" id="ProtNLM"/>
    </source>
</evidence>
<feature type="DNA-binding region" description="Homeobox" evidence="9">
    <location>
        <begin position="258"/>
        <end position="317"/>
    </location>
</feature>
<dbReference type="GO" id="GO:0000977">
    <property type="term" value="F:RNA polymerase II transcription regulatory region sequence-specific DNA binding"/>
    <property type="evidence" value="ECO:0007669"/>
    <property type="project" value="TreeGrafter"/>
</dbReference>
<feature type="compositionally biased region" description="Gly residues" evidence="12">
    <location>
        <begin position="238"/>
        <end position="255"/>
    </location>
</feature>
<dbReference type="EMBL" id="JAFNEN010000083">
    <property type="protein sequence ID" value="KAG8195599.1"/>
    <property type="molecule type" value="Genomic_DNA"/>
</dbReference>
<evidence type="ECO:0000313" key="15">
    <source>
        <dbReference type="EMBL" id="KAG8195599.1"/>
    </source>
</evidence>
<dbReference type="GO" id="GO:0046872">
    <property type="term" value="F:metal ion binding"/>
    <property type="evidence" value="ECO:0007669"/>
    <property type="project" value="UniProtKB-KW"/>
</dbReference>
<feature type="compositionally biased region" description="Polar residues" evidence="12">
    <location>
        <begin position="331"/>
        <end position="360"/>
    </location>
</feature>
<evidence type="ECO:0000256" key="4">
    <source>
        <dbReference type="ARBA" id="ARBA00022833"/>
    </source>
</evidence>
<dbReference type="PROSITE" id="PS50071">
    <property type="entry name" value="HOMEOBOX_2"/>
    <property type="match status" value="1"/>
</dbReference>
<dbReference type="GO" id="GO:0030182">
    <property type="term" value="P:neuron differentiation"/>
    <property type="evidence" value="ECO:0007669"/>
    <property type="project" value="TreeGrafter"/>
</dbReference>
<keyword evidence="7 9" id="KW-0371">Homeobox</keyword>
<evidence type="ECO:0000256" key="7">
    <source>
        <dbReference type="ARBA" id="ARBA00023155"/>
    </source>
</evidence>
<keyword evidence="5 10" id="KW-0440">LIM domain</keyword>
<evidence type="ECO:0000256" key="6">
    <source>
        <dbReference type="ARBA" id="ARBA00023125"/>
    </source>
</evidence>
<dbReference type="GO" id="GO:0005634">
    <property type="term" value="C:nucleus"/>
    <property type="evidence" value="ECO:0007669"/>
    <property type="project" value="UniProtKB-SubCell"/>
</dbReference>
<evidence type="ECO:0000259" key="14">
    <source>
        <dbReference type="PROSITE" id="PS50071"/>
    </source>
</evidence>
<dbReference type="InterPro" id="IPR001781">
    <property type="entry name" value="Znf_LIM"/>
</dbReference>
<dbReference type="PANTHER" id="PTHR24208">
    <property type="entry name" value="LIM/HOMEOBOX PROTEIN LHX"/>
    <property type="match status" value="1"/>
</dbReference>
<dbReference type="SUPFAM" id="SSF57716">
    <property type="entry name" value="Glucocorticoid receptor-like (DNA-binding domain)"/>
    <property type="match status" value="1"/>
</dbReference>
<dbReference type="Pfam" id="PF00412">
    <property type="entry name" value="LIM"/>
    <property type="match status" value="1"/>
</dbReference>
<dbReference type="SMART" id="SM00389">
    <property type="entry name" value="HOX"/>
    <property type="match status" value="1"/>
</dbReference>
<dbReference type="InterPro" id="IPR050453">
    <property type="entry name" value="LIM_Homeobox_TF"/>
</dbReference>
<dbReference type="PROSITE" id="PS50023">
    <property type="entry name" value="LIM_DOMAIN_2"/>
    <property type="match status" value="1"/>
</dbReference>
<feature type="region of interest" description="Disordered" evidence="12">
    <location>
        <begin position="315"/>
        <end position="391"/>
    </location>
</feature>
<keyword evidence="3" id="KW-0677">Repeat</keyword>
<keyword evidence="6 9" id="KW-0238">DNA-binding</keyword>
<evidence type="ECO:0000256" key="3">
    <source>
        <dbReference type="ARBA" id="ARBA00022737"/>
    </source>
</evidence>
<dbReference type="InterPro" id="IPR017970">
    <property type="entry name" value="Homeobox_CS"/>
</dbReference>
<evidence type="ECO:0000256" key="10">
    <source>
        <dbReference type="PROSITE-ProRule" id="PRU00125"/>
    </source>
</evidence>
<dbReference type="CDD" id="cd00086">
    <property type="entry name" value="homeodomain"/>
    <property type="match status" value="1"/>
</dbReference>
<dbReference type="FunFam" id="2.10.110.10:FF:000177">
    <property type="entry name" value="LIM homeobox 9"/>
    <property type="match status" value="1"/>
</dbReference>
<dbReference type="InterPro" id="IPR009057">
    <property type="entry name" value="Homeodomain-like_sf"/>
</dbReference>
<dbReference type="SUPFAM" id="SSF46689">
    <property type="entry name" value="Homeodomain-like"/>
    <property type="match status" value="1"/>
</dbReference>
<dbReference type="Pfam" id="PF00046">
    <property type="entry name" value="Homeodomain"/>
    <property type="match status" value="1"/>
</dbReference>
<evidence type="ECO:0000256" key="12">
    <source>
        <dbReference type="SAM" id="MobiDB-lite"/>
    </source>
</evidence>
<dbReference type="Proteomes" id="UP000827092">
    <property type="component" value="Unassembled WGS sequence"/>
</dbReference>
<accession>A0AAV6VG57</accession>
<reference evidence="15 16" key="1">
    <citation type="journal article" date="2022" name="Nat. Ecol. Evol.">
        <title>A masculinizing supergene underlies an exaggerated male reproductive morph in a spider.</title>
        <authorList>
            <person name="Hendrickx F."/>
            <person name="De Corte Z."/>
            <person name="Sonet G."/>
            <person name="Van Belleghem S.M."/>
            <person name="Kostlbacher S."/>
            <person name="Vangestel C."/>
        </authorList>
    </citation>
    <scope>NUCLEOTIDE SEQUENCE [LARGE SCALE GENOMIC DNA]</scope>
    <source>
        <strain evidence="15">W744_W776</strain>
    </source>
</reference>
<keyword evidence="2 10" id="KW-0479">Metal-binding</keyword>
<feature type="domain" description="Homeobox" evidence="14">
    <location>
        <begin position="256"/>
        <end position="316"/>
    </location>
</feature>
<dbReference type="PROSITE" id="PS00478">
    <property type="entry name" value="LIM_DOMAIN_1"/>
    <property type="match status" value="1"/>
</dbReference>
<dbReference type="PANTHER" id="PTHR24208:SF168">
    <property type="entry name" value="PROTEIN APTEROUS"/>
    <property type="match status" value="1"/>
</dbReference>
<dbReference type="FunFam" id="1.10.10.60:FF:000027">
    <property type="entry name" value="LIM/homeobox protein Lhx9"/>
    <property type="match status" value="1"/>
</dbReference>
<feature type="region of interest" description="Disordered" evidence="12">
    <location>
        <begin position="234"/>
        <end position="264"/>
    </location>
</feature>
<dbReference type="SMART" id="SM00132">
    <property type="entry name" value="LIM"/>
    <property type="match status" value="1"/>
</dbReference>
<comment type="subcellular location">
    <subcellularLocation>
        <location evidence="1 9 11">Nucleus</location>
    </subcellularLocation>
</comment>
<name>A0AAV6VG57_9ARAC</name>
<evidence type="ECO:0000259" key="13">
    <source>
        <dbReference type="PROSITE" id="PS50023"/>
    </source>
</evidence>
<feature type="domain" description="LIM zinc-binding" evidence="13">
    <location>
        <begin position="89"/>
        <end position="151"/>
    </location>
</feature>
<dbReference type="AlphaFoldDB" id="A0AAV6VG57"/>
<protein>
    <recommendedName>
        <fullName evidence="17">Apterous</fullName>
    </recommendedName>
</protein>
<evidence type="ECO:0000256" key="2">
    <source>
        <dbReference type="ARBA" id="ARBA00022723"/>
    </source>
</evidence>
<dbReference type="GO" id="GO:0000981">
    <property type="term" value="F:DNA-binding transcription factor activity, RNA polymerase II-specific"/>
    <property type="evidence" value="ECO:0007669"/>
    <property type="project" value="InterPro"/>
</dbReference>
<dbReference type="InterPro" id="IPR001356">
    <property type="entry name" value="HD"/>
</dbReference>
<evidence type="ECO:0000256" key="5">
    <source>
        <dbReference type="ARBA" id="ARBA00023038"/>
    </source>
</evidence>
<dbReference type="PROSITE" id="PS00027">
    <property type="entry name" value="HOMEOBOX_1"/>
    <property type="match status" value="1"/>
</dbReference>
<dbReference type="Gene3D" id="1.10.10.60">
    <property type="entry name" value="Homeodomain-like"/>
    <property type="match status" value="1"/>
</dbReference>
<proteinExistence type="predicted"/>
<evidence type="ECO:0000313" key="16">
    <source>
        <dbReference type="Proteomes" id="UP000827092"/>
    </source>
</evidence>
<comment type="caution">
    <text evidence="15">The sequence shown here is derived from an EMBL/GenBank/DDBJ whole genome shotgun (WGS) entry which is preliminary data.</text>
</comment>
<organism evidence="15 16">
    <name type="scientific">Oedothorax gibbosus</name>
    <dbReference type="NCBI Taxonomy" id="931172"/>
    <lineage>
        <taxon>Eukaryota</taxon>
        <taxon>Metazoa</taxon>
        <taxon>Ecdysozoa</taxon>
        <taxon>Arthropoda</taxon>
        <taxon>Chelicerata</taxon>
        <taxon>Arachnida</taxon>
        <taxon>Araneae</taxon>
        <taxon>Araneomorphae</taxon>
        <taxon>Entelegynae</taxon>
        <taxon>Araneoidea</taxon>
        <taxon>Linyphiidae</taxon>
        <taxon>Erigoninae</taxon>
        <taxon>Oedothorax</taxon>
    </lineage>
</organism>
<dbReference type="CDD" id="cd09377">
    <property type="entry name" value="LIM2_Lhx2_Lhx9"/>
    <property type="match status" value="1"/>
</dbReference>
<evidence type="ECO:0000256" key="11">
    <source>
        <dbReference type="RuleBase" id="RU000682"/>
    </source>
</evidence>
<keyword evidence="8 9" id="KW-0539">Nucleus</keyword>
<gene>
    <name evidence="15" type="ORF">JTE90_017897</name>
</gene>
<sequence>MQGVKPRTEVPCIKIKQERRETHLFTEAVYLERVPPLYKHTLASWRIFPIHSWFESRRCPGPSDKVDNDHYLQKPKPNSHPFYRLFAVKRCARCQRGIFANELVMRARDLVYHLHCFTCAWCNTALTQGDYFGLRDNLVYCRAHYELMTHGEPPPHHSEQLPAHLLPRYPGGMTLLPPHPHPVDAPFAPFPGVTGTVRKGRPRKRKTQDAVAREGLLSQTLMLESADGCNLHLSSLDSGGGHHPHQGGGSAGGGQQRTKRMRTSFKHHQLRTMKSYFAINQNPDAKDLKQLAQKTGLSKRVLQVWFQNARAKWRRNNLRGVDHPQAGGGQNSQPTPHSQNPHSPGATSSFSEHSPQQPTQGAADYEAMAGMPRPQGGAESLPPLTSFQELF</sequence>
<keyword evidence="16" id="KW-1185">Reference proteome</keyword>
<keyword evidence="4 10" id="KW-0862">Zinc</keyword>